<dbReference type="PANTHER" id="PTHR34977:SF1">
    <property type="entry name" value="UPF0337 PROTEIN YJBJ"/>
    <property type="match status" value="1"/>
</dbReference>
<gene>
    <name evidence="4" type="ORF">Q31b_18330</name>
</gene>
<dbReference type="SUPFAM" id="SSF69047">
    <property type="entry name" value="Hypothetical protein YjbJ"/>
    <property type="match status" value="1"/>
</dbReference>
<dbReference type="RefSeq" id="WP_146599271.1">
    <property type="nucleotide sequence ID" value="NZ_SJPY01000002.1"/>
</dbReference>
<evidence type="ECO:0000256" key="1">
    <source>
        <dbReference type="ARBA" id="ARBA00009129"/>
    </source>
</evidence>
<keyword evidence="2" id="KW-0472">Membrane</keyword>
<evidence type="ECO:0000259" key="3">
    <source>
        <dbReference type="Pfam" id="PF05532"/>
    </source>
</evidence>
<dbReference type="InterPro" id="IPR008462">
    <property type="entry name" value="CsbD"/>
</dbReference>
<dbReference type="AlphaFoldDB" id="A0A5C6E8P1"/>
<evidence type="ECO:0000313" key="5">
    <source>
        <dbReference type="Proteomes" id="UP000315471"/>
    </source>
</evidence>
<dbReference type="InterPro" id="IPR050423">
    <property type="entry name" value="UPF0337_stress_rsp"/>
</dbReference>
<comment type="caution">
    <text evidence="4">The sequence shown here is derived from an EMBL/GenBank/DDBJ whole genome shotgun (WGS) entry which is preliminary data.</text>
</comment>
<accession>A0A5C6E8P1</accession>
<keyword evidence="2" id="KW-1133">Transmembrane helix</keyword>
<feature type="domain" description="CsbD-like" evidence="3">
    <location>
        <begin position="7"/>
        <end position="56"/>
    </location>
</feature>
<comment type="similarity">
    <text evidence="1">Belongs to the UPF0337 (CsbD) family.</text>
</comment>
<evidence type="ECO:0000313" key="4">
    <source>
        <dbReference type="EMBL" id="TWU44297.1"/>
    </source>
</evidence>
<evidence type="ECO:0000256" key="2">
    <source>
        <dbReference type="SAM" id="Phobius"/>
    </source>
</evidence>
<dbReference type="PANTHER" id="PTHR34977">
    <property type="entry name" value="UPF0337 PROTEIN YJBJ"/>
    <property type="match status" value="1"/>
</dbReference>
<sequence>MITKREMSGKWDSIVGSVKKRYGQITDEELAQVEGDLNQLSGLIQQKAGQSREQVEAFLDECCEGSFVDQVNAMAENASETIREGYQHVTETARHGYDHSVKALSRRPIESIVAAAGVGVLLGVMVGISIGARRERELSWRERWSR</sequence>
<dbReference type="Gene3D" id="1.10.1470.10">
    <property type="entry name" value="YjbJ"/>
    <property type="match status" value="1"/>
</dbReference>
<name>A0A5C6E8P1_9BACT</name>
<keyword evidence="2" id="KW-0812">Transmembrane</keyword>
<reference evidence="4 5" key="1">
    <citation type="submission" date="2019-02" db="EMBL/GenBank/DDBJ databases">
        <title>Deep-cultivation of Planctomycetes and their phenomic and genomic characterization uncovers novel biology.</title>
        <authorList>
            <person name="Wiegand S."/>
            <person name="Jogler M."/>
            <person name="Boedeker C."/>
            <person name="Pinto D."/>
            <person name="Vollmers J."/>
            <person name="Rivas-Marin E."/>
            <person name="Kohn T."/>
            <person name="Peeters S.H."/>
            <person name="Heuer A."/>
            <person name="Rast P."/>
            <person name="Oberbeckmann S."/>
            <person name="Bunk B."/>
            <person name="Jeske O."/>
            <person name="Meyerdierks A."/>
            <person name="Storesund J.E."/>
            <person name="Kallscheuer N."/>
            <person name="Luecker S."/>
            <person name="Lage O.M."/>
            <person name="Pohl T."/>
            <person name="Merkel B.J."/>
            <person name="Hornburger P."/>
            <person name="Mueller R.-W."/>
            <person name="Bruemmer F."/>
            <person name="Labrenz M."/>
            <person name="Spormann A.M."/>
            <person name="Op Den Camp H."/>
            <person name="Overmann J."/>
            <person name="Amann R."/>
            <person name="Jetten M.S.M."/>
            <person name="Mascher T."/>
            <person name="Medema M.H."/>
            <person name="Devos D.P."/>
            <person name="Kaster A.-K."/>
            <person name="Ovreas L."/>
            <person name="Rohde M."/>
            <person name="Galperin M.Y."/>
            <person name="Jogler C."/>
        </authorList>
    </citation>
    <scope>NUCLEOTIDE SEQUENCE [LARGE SCALE GENOMIC DNA]</scope>
    <source>
        <strain evidence="4 5">Q31b</strain>
    </source>
</reference>
<dbReference type="Proteomes" id="UP000315471">
    <property type="component" value="Unassembled WGS sequence"/>
</dbReference>
<feature type="transmembrane region" description="Helical" evidence="2">
    <location>
        <begin position="112"/>
        <end position="132"/>
    </location>
</feature>
<keyword evidence="5" id="KW-1185">Reference proteome</keyword>
<organism evidence="4 5">
    <name type="scientific">Novipirellula aureliae</name>
    <dbReference type="NCBI Taxonomy" id="2527966"/>
    <lineage>
        <taxon>Bacteria</taxon>
        <taxon>Pseudomonadati</taxon>
        <taxon>Planctomycetota</taxon>
        <taxon>Planctomycetia</taxon>
        <taxon>Pirellulales</taxon>
        <taxon>Pirellulaceae</taxon>
        <taxon>Novipirellula</taxon>
    </lineage>
</organism>
<dbReference type="EMBL" id="SJPY01000002">
    <property type="protein sequence ID" value="TWU44297.1"/>
    <property type="molecule type" value="Genomic_DNA"/>
</dbReference>
<dbReference type="Pfam" id="PF05532">
    <property type="entry name" value="CsbD"/>
    <property type="match status" value="1"/>
</dbReference>
<dbReference type="InterPro" id="IPR036629">
    <property type="entry name" value="YjbJ_sf"/>
</dbReference>
<proteinExistence type="inferred from homology"/>
<dbReference type="OrthoDB" id="278198at2"/>
<protein>
    <recommendedName>
        <fullName evidence="3">CsbD-like domain-containing protein</fullName>
    </recommendedName>
</protein>